<evidence type="ECO:0000313" key="9">
    <source>
        <dbReference type="Proteomes" id="UP001258994"/>
    </source>
</evidence>
<evidence type="ECO:0000256" key="2">
    <source>
        <dbReference type="ARBA" id="ARBA00022485"/>
    </source>
</evidence>
<protein>
    <submittedName>
        <fullName evidence="8">Aconitase/3-isopropylmalate dehydratase large subunit family protein</fullName>
        <ecNumber evidence="8">4.2.1.33</ecNumber>
    </submittedName>
</protein>
<dbReference type="GO" id="GO:0003861">
    <property type="term" value="F:3-isopropylmalate dehydratase activity"/>
    <property type="evidence" value="ECO:0007669"/>
    <property type="project" value="UniProtKB-EC"/>
</dbReference>
<keyword evidence="9" id="KW-1185">Reference proteome</keyword>
<dbReference type="EMBL" id="CP134145">
    <property type="protein sequence ID" value="WNC72156.1"/>
    <property type="molecule type" value="Genomic_DNA"/>
</dbReference>
<dbReference type="EC" id="4.2.1.33" evidence="8"/>
<dbReference type="Gene3D" id="3.30.499.10">
    <property type="entry name" value="Aconitase, domain 3"/>
    <property type="match status" value="2"/>
</dbReference>
<keyword evidence="2" id="KW-0004">4Fe-4S</keyword>
<evidence type="ECO:0000256" key="3">
    <source>
        <dbReference type="ARBA" id="ARBA00022723"/>
    </source>
</evidence>
<dbReference type="InterPro" id="IPR006251">
    <property type="entry name" value="Homoacnase/IPMdehydase_lsu"/>
</dbReference>
<dbReference type="Pfam" id="PF00330">
    <property type="entry name" value="Aconitase"/>
    <property type="match status" value="1"/>
</dbReference>
<dbReference type="Proteomes" id="UP001258994">
    <property type="component" value="Chromosome"/>
</dbReference>
<dbReference type="InterPro" id="IPR050067">
    <property type="entry name" value="IPM_dehydratase_rel_enz"/>
</dbReference>
<dbReference type="NCBIfam" id="NF001614">
    <property type="entry name" value="PRK00402.1"/>
    <property type="match status" value="1"/>
</dbReference>
<dbReference type="PRINTS" id="PR00415">
    <property type="entry name" value="ACONITASE"/>
</dbReference>
<dbReference type="InterPro" id="IPR015931">
    <property type="entry name" value="Acnase/IPM_dHydase_lsu_aba_1/3"/>
</dbReference>
<organism evidence="8 9">
    <name type="scientific">Thalassotalea psychrophila</name>
    <dbReference type="NCBI Taxonomy" id="3065647"/>
    <lineage>
        <taxon>Bacteria</taxon>
        <taxon>Pseudomonadati</taxon>
        <taxon>Pseudomonadota</taxon>
        <taxon>Gammaproteobacteria</taxon>
        <taxon>Alteromonadales</taxon>
        <taxon>Colwelliaceae</taxon>
        <taxon>Thalassotalea</taxon>
    </lineage>
</organism>
<dbReference type="PANTHER" id="PTHR43822:SF2">
    <property type="entry name" value="HOMOACONITASE, MITOCHONDRIAL"/>
    <property type="match status" value="1"/>
</dbReference>
<dbReference type="InterPro" id="IPR011826">
    <property type="entry name" value="HAcnase/IPMdehydase_lsu_prok"/>
</dbReference>
<comment type="subunit">
    <text evidence="1">Heterodimer of LeuC and LeuD.</text>
</comment>
<keyword evidence="4" id="KW-0408">Iron</keyword>
<dbReference type="InterPro" id="IPR036008">
    <property type="entry name" value="Aconitase_4Fe-4S_dom"/>
</dbReference>
<name>A0ABY9TUL2_9GAMM</name>
<keyword evidence="3" id="KW-0479">Metal-binding</keyword>
<evidence type="ECO:0000259" key="7">
    <source>
        <dbReference type="Pfam" id="PF00330"/>
    </source>
</evidence>
<gene>
    <name evidence="8" type="ORF">RGQ13_18850</name>
</gene>
<dbReference type="NCBIfam" id="TIGR01343">
    <property type="entry name" value="hacA_fam"/>
    <property type="match status" value="1"/>
</dbReference>
<keyword evidence="6 8" id="KW-0456">Lyase</keyword>
<evidence type="ECO:0000256" key="1">
    <source>
        <dbReference type="ARBA" id="ARBA00011271"/>
    </source>
</evidence>
<dbReference type="RefSeq" id="WP_348391275.1">
    <property type="nucleotide sequence ID" value="NZ_CP134145.1"/>
</dbReference>
<accession>A0ABY9TUL2</accession>
<evidence type="ECO:0000256" key="4">
    <source>
        <dbReference type="ARBA" id="ARBA00023004"/>
    </source>
</evidence>
<dbReference type="NCBIfam" id="TIGR02086">
    <property type="entry name" value="IPMI_arch"/>
    <property type="match status" value="1"/>
</dbReference>
<evidence type="ECO:0000256" key="6">
    <source>
        <dbReference type="ARBA" id="ARBA00023239"/>
    </source>
</evidence>
<reference evidence="9" key="1">
    <citation type="submission" date="2023-09" db="EMBL/GenBank/DDBJ databases">
        <authorList>
            <person name="Li S."/>
            <person name="Li X."/>
            <person name="Zhang C."/>
            <person name="Zhao Z."/>
        </authorList>
    </citation>
    <scope>NUCLEOTIDE SEQUENCE [LARGE SCALE GENOMIC DNA]</scope>
    <source>
        <strain evidence="9">SQ149</strain>
    </source>
</reference>
<dbReference type="PANTHER" id="PTHR43822">
    <property type="entry name" value="HOMOACONITASE, MITOCHONDRIAL-RELATED"/>
    <property type="match status" value="1"/>
</dbReference>
<dbReference type="SUPFAM" id="SSF53732">
    <property type="entry name" value="Aconitase iron-sulfur domain"/>
    <property type="match status" value="1"/>
</dbReference>
<feature type="domain" description="Aconitase/3-isopropylmalate dehydratase large subunit alpha/beta/alpha" evidence="7">
    <location>
        <begin position="25"/>
        <end position="291"/>
    </location>
</feature>
<dbReference type="InterPro" id="IPR001030">
    <property type="entry name" value="Acoase/IPM_deHydtase_lsu_aba"/>
</dbReference>
<evidence type="ECO:0000256" key="5">
    <source>
        <dbReference type="ARBA" id="ARBA00023014"/>
    </source>
</evidence>
<evidence type="ECO:0000313" key="8">
    <source>
        <dbReference type="EMBL" id="WNC72156.1"/>
    </source>
</evidence>
<proteinExistence type="predicted"/>
<sequence length="425" mass="45041">MTEQSKAQTLAEKIISRAANVVSVSPGELITCKVDNVLMHDSSGPRRVKERLESLNAKVFDPNKIILVSDHFVPATDAESAEILALTRRWAKDNNISNFYDMQGICHVMMAEKGHLLPGNFLVGGDSHSPTGGAFGCFMVGIGATEMTGVLATGEIWIKVPETIRVNWHGTLSVGVSSKDIMLFLCKKLGVNNNYKVIEFTGTAIDQMNMLERMVLCNMTAELGAKTGVIAPDSSTIAAIETAGKVFEGNIEDWQSDSDAIYFAEYNFDASELKPQIAAPHSPENTNDVDSFENVHVDQAYIGACTGAKLTDLHMAAKVLKGNKVADGTRLLVAPASAKTTNQAASDGTLEILTEAGAIILPTGCGACAGMGAGAIANGEVCISSTSRNFKGRMGSPNSEVYLGSPYSVAAAAIAGKIADPREYL</sequence>
<keyword evidence="5" id="KW-0411">Iron-sulfur</keyword>